<dbReference type="PRINTS" id="PR01437">
    <property type="entry name" value="NUOXDRDTASE4"/>
</dbReference>
<feature type="transmembrane region" description="Helical" evidence="10">
    <location>
        <begin position="166"/>
        <end position="186"/>
    </location>
</feature>
<keyword evidence="13" id="KW-0614">Plasmid</keyword>
<accession>A0A0W0R0J6</accession>
<feature type="transmembrane region" description="Helical" evidence="10">
    <location>
        <begin position="134"/>
        <end position="154"/>
    </location>
</feature>
<dbReference type="KEGG" id="ladl:NCTC12735_01569"/>
<feature type="transmembrane region" description="Helical" evidence="10">
    <location>
        <begin position="34"/>
        <end position="53"/>
    </location>
</feature>
<dbReference type="AlphaFoldDB" id="A0A0W0R0J6"/>
<feature type="transmembrane region" description="Helical" evidence="10">
    <location>
        <begin position="110"/>
        <end position="128"/>
    </location>
</feature>
<dbReference type="InterPro" id="IPR003918">
    <property type="entry name" value="NADH_UbQ_OxRdtase"/>
</dbReference>
<name>A0A0W0R0J6_9GAMM</name>
<feature type="transmembrane region" description="Helical" evidence="10">
    <location>
        <begin position="198"/>
        <end position="219"/>
    </location>
</feature>
<evidence type="ECO:0000259" key="11">
    <source>
        <dbReference type="Pfam" id="PF00361"/>
    </source>
</evidence>
<feature type="transmembrane region" description="Helical" evidence="10">
    <location>
        <begin position="6"/>
        <end position="22"/>
    </location>
</feature>
<feature type="transmembrane region" description="Helical" evidence="10">
    <location>
        <begin position="272"/>
        <end position="293"/>
    </location>
</feature>
<keyword evidence="5 10" id="KW-1133">Transmembrane helix</keyword>
<evidence type="ECO:0000313" key="14">
    <source>
        <dbReference type="Proteomes" id="UP000054859"/>
    </source>
</evidence>
<feature type="transmembrane region" description="Helical" evidence="10">
    <location>
        <begin position="335"/>
        <end position="359"/>
    </location>
</feature>
<dbReference type="STRING" id="45056.Lade_1851"/>
<evidence type="ECO:0000256" key="10">
    <source>
        <dbReference type="SAM" id="Phobius"/>
    </source>
</evidence>
<comment type="subcellular location">
    <subcellularLocation>
        <location evidence="1">Endomembrane system</location>
        <topology evidence="1">Multi-pass membrane protein</topology>
    </subcellularLocation>
    <subcellularLocation>
        <location evidence="9">Membrane</location>
        <topology evidence="9">Multi-pass membrane protein</topology>
    </subcellularLocation>
</comment>
<dbReference type="RefSeq" id="WP_058462921.1">
    <property type="nucleotide sequence ID" value="NZ_CAAAHS010000006.1"/>
</dbReference>
<feature type="domain" description="NADH:quinone oxidoreductase/Mrp antiporter transmembrane" evidence="11">
    <location>
        <begin position="131"/>
        <end position="424"/>
    </location>
</feature>
<dbReference type="GO" id="GO:0003954">
    <property type="term" value="F:NADH dehydrogenase activity"/>
    <property type="evidence" value="ECO:0007669"/>
    <property type="project" value="TreeGrafter"/>
</dbReference>
<feature type="transmembrane region" description="Helical" evidence="10">
    <location>
        <begin position="73"/>
        <end position="98"/>
    </location>
</feature>
<evidence type="ECO:0000256" key="3">
    <source>
        <dbReference type="ARBA" id="ARBA00019906"/>
    </source>
</evidence>
<gene>
    <name evidence="12" type="primary">nuoM</name>
    <name evidence="12" type="ORF">Lade_1851</name>
    <name evidence="13" type="ORF">NCTC12735_01569</name>
</gene>
<evidence type="ECO:0000313" key="15">
    <source>
        <dbReference type="Proteomes" id="UP000281170"/>
    </source>
</evidence>
<dbReference type="GO" id="GO:0015990">
    <property type="term" value="P:electron transport coupled proton transport"/>
    <property type="evidence" value="ECO:0007669"/>
    <property type="project" value="TreeGrafter"/>
</dbReference>
<dbReference type="NCBIfam" id="NF004499">
    <property type="entry name" value="PRK05846.1-3"/>
    <property type="match status" value="1"/>
</dbReference>
<dbReference type="GO" id="GO:0042773">
    <property type="term" value="P:ATP synthesis coupled electron transport"/>
    <property type="evidence" value="ECO:0007669"/>
    <property type="project" value="InterPro"/>
</dbReference>
<dbReference type="GO" id="GO:0012505">
    <property type="term" value="C:endomembrane system"/>
    <property type="evidence" value="ECO:0007669"/>
    <property type="project" value="UniProtKB-SubCell"/>
</dbReference>
<dbReference type="GO" id="GO:0016020">
    <property type="term" value="C:membrane"/>
    <property type="evidence" value="ECO:0007669"/>
    <property type="project" value="UniProtKB-SubCell"/>
</dbReference>
<dbReference type="InterPro" id="IPR001750">
    <property type="entry name" value="ND/Mrp_TM"/>
</dbReference>
<evidence type="ECO:0000256" key="8">
    <source>
        <dbReference type="ARBA" id="ARBA00032798"/>
    </source>
</evidence>
<dbReference type="PANTHER" id="PTHR43507:SF1">
    <property type="entry name" value="NADH-UBIQUINONE OXIDOREDUCTASE CHAIN 4"/>
    <property type="match status" value="1"/>
</dbReference>
<dbReference type="InterPro" id="IPR010227">
    <property type="entry name" value="NADH_Q_OxRdtase_chainM/4"/>
</dbReference>
<evidence type="ECO:0000256" key="6">
    <source>
        <dbReference type="ARBA" id="ARBA00023136"/>
    </source>
</evidence>
<dbReference type="EMBL" id="LR134433">
    <property type="protein sequence ID" value="VEH85925.1"/>
    <property type="molecule type" value="Genomic_DNA"/>
</dbReference>
<evidence type="ECO:0000256" key="5">
    <source>
        <dbReference type="ARBA" id="ARBA00022989"/>
    </source>
</evidence>
<keyword evidence="6 10" id="KW-0472">Membrane</keyword>
<evidence type="ECO:0000256" key="7">
    <source>
        <dbReference type="ARBA" id="ARBA00031584"/>
    </source>
</evidence>
<dbReference type="OrthoDB" id="9768329at2"/>
<keyword evidence="4 9" id="KW-0812">Transmembrane</keyword>
<reference evidence="12 14" key="1">
    <citation type="submission" date="2015-11" db="EMBL/GenBank/DDBJ databases">
        <title>Identification of large and diverse effector repertoires of 38 Legionella species.</title>
        <authorList>
            <person name="Burstein D."/>
            <person name="Amaro F."/>
            <person name="Zusman T."/>
            <person name="Lifshitz Z."/>
            <person name="Cohen O."/>
            <person name="Gilbert J.A."/>
            <person name="Pupko T."/>
            <person name="Shuman H.A."/>
            <person name="Segal G."/>
        </authorList>
    </citation>
    <scope>NUCLEOTIDE SEQUENCE [LARGE SCALE GENOMIC DNA]</scope>
    <source>
        <strain evidence="12 14">1762-AUS-E</strain>
    </source>
</reference>
<dbReference type="Pfam" id="PF00361">
    <property type="entry name" value="Proton_antipo_M"/>
    <property type="match status" value="1"/>
</dbReference>
<proteinExistence type="inferred from homology"/>
<dbReference type="GO" id="GO:0008137">
    <property type="term" value="F:NADH dehydrogenase (ubiquinone) activity"/>
    <property type="evidence" value="ECO:0007669"/>
    <property type="project" value="InterPro"/>
</dbReference>
<dbReference type="NCBIfam" id="TIGR01972">
    <property type="entry name" value="NDH_I_M"/>
    <property type="match status" value="1"/>
</dbReference>
<dbReference type="PATRIC" id="fig|45056.6.peg.1913"/>
<dbReference type="GO" id="GO:0048039">
    <property type="term" value="F:ubiquinone binding"/>
    <property type="evidence" value="ECO:0007669"/>
    <property type="project" value="TreeGrafter"/>
</dbReference>
<evidence type="ECO:0000256" key="4">
    <source>
        <dbReference type="ARBA" id="ARBA00022692"/>
    </source>
</evidence>
<evidence type="ECO:0000256" key="9">
    <source>
        <dbReference type="RuleBase" id="RU000320"/>
    </source>
</evidence>
<dbReference type="Proteomes" id="UP000054859">
    <property type="component" value="Unassembled WGS sequence"/>
</dbReference>
<keyword evidence="14" id="KW-1185">Reference proteome</keyword>
<keyword evidence="13" id="KW-0560">Oxidoreductase</keyword>
<reference evidence="13 15" key="2">
    <citation type="submission" date="2018-12" db="EMBL/GenBank/DDBJ databases">
        <authorList>
            <consortium name="Pathogen Informatics"/>
        </authorList>
    </citation>
    <scope>NUCLEOTIDE SEQUENCE [LARGE SCALE GENOMIC DNA]</scope>
    <source>
        <strain evidence="13 15">NCTC12735</strain>
        <plasmid evidence="15">24</plasmid>
    </source>
</reference>
<evidence type="ECO:0000256" key="2">
    <source>
        <dbReference type="ARBA" id="ARBA00009025"/>
    </source>
</evidence>
<organism evidence="12 14">
    <name type="scientific">Legionella adelaidensis</name>
    <dbReference type="NCBI Taxonomy" id="45056"/>
    <lineage>
        <taxon>Bacteria</taxon>
        <taxon>Pseudomonadati</taxon>
        <taxon>Pseudomonadota</taxon>
        <taxon>Gammaproteobacteria</taxon>
        <taxon>Legionellales</taxon>
        <taxon>Legionellaceae</taxon>
        <taxon>Legionella</taxon>
    </lineage>
</organism>
<protein>
    <recommendedName>
        <fullName evidence="3">NADH-quinone oxidoreductase subunit M</fullName>
    </recommendedName>
    <alternativeName>
        <fullName evidence="7">NADH dehydrogenase I subunit M</fullName>
    </alternativeName>
    <alternativeName>
        <fullName evidence="8">NDH-1 subunit M</fullName>
    </alternativeName>
</protein>
<feature type="transmembrane region" description="Helical" evidence="10">
    <location>
        <begin position="414"/>
        <end position="435"/>
    </location>
</feature>
<evidence type="ECO:0000313" key="13">
    <source>
        <dbReference type="EMBL" id="VEH85925.1"/>
    </source>
</evidence>
<feature type="transmembrane region" description="Helical" evidence="10">
    <location>
        <begin position="239"/>
        <end position="260"/>
    </location>
</feature>
<dbReference type="PANTHER" id="PTHR43507">
    <property type="entry name" value="NADH-UBIQUINONE OXIDOREDUCTASE CHAIN 4"/>
    <property type="match status" value="1"/>
</dbReference>
<feature type="transmembrane region" description="Helical" evidence="10">
    <location>
        <begin position="456"/>
        <end position="477"/>
    </location>
</feature>
<dbReference type="Proteomes" id="UP000281170">
    <property type="component" value="Plasmid 24"/>
</dbReference>
<geneLocation type="plasmid" evidence="13 15">
    <name>24</name>
</geneLocation>
<dbReference type="EMBL" id="LNKA01000019">
    <property type="protein sequence ID" value="KTC64557.1"/>
    <property type="molecule type" value="Genomic_DNA"/>
</dbReference>
<evidence type="ECO:0000256" key="1">
    <source>
        <dbReference type="ARBA" id="ARBA00004127"/>
    </source>
</evidence>
<feature type="transmembrane region" description="Helical" evidence="10">
    <location>
        <begin position="300"/>
        <end position="323"/>
    </location>
</feature>
<feature type="transmembrane region" description="Helical" evidence="10">
    <location>
        <begin position="371"/>
        <end position="394"/>
    </location>
</feature>
<comment type="similarity">
    <text evidence="2">Belongs to the complex I subunit 4 family.</text>
</comment>
<dbReference type="NCBIfam" id="NF004501">
    <property type="entry name" value="PRK05846.1-5"/>
    <property type="match status" value="1"/>
</dbReference>
<sequence length="501" mass="55105">MYHLLNILIWLPIISGIFVFLTGDDSNPNISRYLSLFTVILTLLLCIPLLANFDLNTVSMQFIEDASWLPSLGIHYTLGVDGLALLLIVLSVFTNLIVILATWNSITKRVGQYMSAFLIMQGLLVGVFSSLDAIVFYIFWEATLIPMYLIIGIWGSDNRIYAAIKFFLYTFLGSVLMLASFLYLGYHAGSFNIENLYAVKLGMTAQSLIFVAFFLGFAIKIPMFPVHTWLPDAHTEAPAGGSIVLAAILLKLGAYGFIRFALPIVPDACNHYAPLMIALSLIAVVYIGLIAIIQQDMKKLIAYSSISHMGFVTLGCFAIFAIADYSNLRSAGLVLEGAIVVMISHAFVSSAMFAGVGFIYDRMHTRQIKDFGGLVNTMPIFASFFMLFAMANAGLPGTSGFVGEFMVILGSIKAGFWIAFWAATTLIIGAAYTLWMYKRVIFGPVANEKVAKLRDITGFEISAYALLAIMVIAMGVYPKPMLDYVHHTVSYTLTQADKSKL</sequence>
<evidence type="ECO:0000313" key="12">
    <source>
        <dbReference type="EMBL" id="KTC64557.1"/>
    </source>
</evidence>